<feature type="transmembrane region" description="Helical" evidence="8">
    <location>
        <begin position="418"/>
        <end position="439"/>
    </location>
</feature>
<feature type="transmembrane region" description="Helical" evidence="8">
    <location>
        <begin position="240"/>
        <end position="259"/>
    </location>
</feature>
<keyword evidence="6" id="KW-0406">Ion transport</keyword>
<dbReference type="Pfam" id="PF02386">
    <property type="entry name" value="TrkH"/>
    <property type="match status" value="1"/>
</dbReference>
<keyword evidence="5 8" id="KW-1133">Transmembrane helix</keyword>
<dbReference type="Proteomes" id="UP000261111">
    <property type="component" value="Unassembled WGS sequence"/>
</dbReference>
<dbReference type="GO" id="GO:0008324">
    <property type="term" value="F:monoatomic cation transmembrane transporter activity"/>
    <property type="evidence" value="ECO:0007669"/>
    <property type="project" value="InterPro"/>
</dbReference>
<feature type="transmembrane region" description="Helical" evidence="8">
    <location>
        <begin position="191"/>
        <end position="210"/>
    </location>
</feature>
<evidence type="ECO:0000313" key="10">
    <source>
        <dbReference type="Proteomes" id="UP000261111"/>
    </source>
</evidence>
<evidence type="ECO:0000313" key="9">
    <source>
        <dbReference type="EMBL" id="RGC31286.1"/>
    </source>
</evidence>
<comment type="subcellular location">
    <subcellularLocation>
        <location evidence="1">Cell membrane</location>
        <topology evidence="1">Multi-pass membrane protein</topology>
    </subcellularLocation>
</comment>
<feature type="transmembrane region" description="Helical" evidence="8">
    <location>
        <begin position="17"/>
        <end position="36"/>
    </location>
</feature>
<dbReference type="RefSeq" id="WP_025654432.1">
    <property type="nucleotide sequence ID" value="NZ_QVIA01000013.1"/>
</dbReference>
<evidence type="ECO:0000256" key="5">
    <source>
        <dbReference type="ARBA" id="ARBA00022989"/>
    </source>
</evidence>
<protein>
    <submittedName>
        <fullName evidence="9">Potassium transporter KtrB</fullName>
    </submittedName>
</protein>
<name>A0A3E2WUY4_9FIRM</name>
<dbReference type="PANTHER" id="PTHR32024">
    <property type="entry name" value="TRK SYSTEM POTASSIUM UPTAKE PROTEIN TRKG-RELATED"/>
    <property type="match status" value="1"/>
</dbReference>
<dbReference type="PANTHER" id="PTHR32024:SF1">
    <property type="entry name" value="KTR SYSTEM POTASSIUM UPTAKE PROTEIN B"/>
    <property type="match status" value="1"/>
</dbReference>
<evidence type="ECO:0000256" key="7">
    <source>
        <dbReference type="ARBA" id="ARBA00023136"/>
    </source>
</evidence>
<feature type="transmembrane region" description="Helical" evidence="8">
    <location>
        <begin position="75"/>
        <end position="99"/>
    </location>
</feature>
<evidence type="ECO:0000256" key="6">
    <source>
        <dbReference type="ARBA" id="ARBA00023065"/>
    </source>
</evidence>
<organism evidence="9 10">
    <name type="scientific">Hungatella hathewayi</name>
    <dbReference type="NCBI Taxonomy" id="154046"/>
    <lineage>
        <taxon>Bacteria</taxon>
        <taxon>Bacillati</taxon>
        <taxon>Bacillota</taxon>
        <taxon>Clostridia</taxon>
        <taxon>Lachnospirales</taxon>
        <taxon>Lachnospiraceae</taxon>
        <taxon>Hungatella</taxon>
    </lineage>
</organism>
<keyword evidence="3" id="KW-1003">Cell membrane</keyword>
<keyword evidence="2" id="KW-0813">Transport</keyword>
<feature type="transmembrane region" description="Helical" evidence="8">
    <location>
        <begin position="320"/>
        <end position="340"/>
    </location>
</feature>
<evidence type="ECO:0000256" key="3">
    <source>
        <dbReference type="ARBA" id="ARBA00022475"/>
    </source>
</evidence>
<keyword evidence="4 8" id="KW-0812">Transmembrane</keyword>
<dbReference type="GO" id="GO:0030001">
    <property type="term" value="P:metal ion transport"/>
    <property type="evidence" value="ECO:0007669"/>
    <property type="project" value="UniProtKB-ARBA"/>
</dbReference>
<feature type="transmembrane region" description="Helical" evidence="8">
    <location>
        <begin position="126"/>
        <end position="147"/>
    </location>
</feature>
<dbReference type="GO" id="GO:0005886">
    <property type="term" value="C:plasma membrane"/>
    <property type="evidence" value="ECO:0007669"/>
    <property type="project" value="UniProtKB-SubCell"/>
</dbReference>
<reference evidence="9 10" key="1">
    <citation type="submission" date="2018-08" db="EMBL/GenBank/DDBJ databases">
        <title>A genome reference for cultivated species of the human gut microbiota.</title>
        <authorList>
            <person name="Zou Y."/>
            <person name="Xue W."/>
            <person name="Luo G."/>
        </authorList>
    </citation>
    <scope>NUCLEOTIDE SEQUENCE [LARGE SCALE GENOMIC DNA]</scope>
    <source>
        <strain evidence="9 10">AF19-21</strain>
    </source>
</reference>
<dbReference type="AlphaFoldDB" id="A0A3E2WUY4"/>
<accession>A0A3E2WUY4</accession>
<feature type="transmembrane region" description="Helical" evidence="8">
    <location>
        <begin position="159"/>
        <end position="179"/>
    </location>
</feature>
<dbReference type="InterPro" id="IPR003445">
    <property type="entry name" value="Cat_transpt"/>
</dbReference>
<proteinExistence type="predicted"/>
<evidence type="ECO:0000256" key="4">
    <source>
        <dbReference type="ARBA" id="ARBA00022692"/>
    </source>
</evidence>
<comment type="caution">
    <text evidence="9">The sequence shown here is derived from an EMBL/GenBank/DDBJ whole genome shotgun (WGS) entry which is preliminary data.</text>
</comment>
<gene>
    <name evidence="9" type="ORF">DWX41_13000</name>
</gene>
<sequence length="459" mass="49531">MKNKSLRKMSLNTMQKIAVGFLGVILLGAVLLWLPVSNQEPIAFADALFTAVSAVCVTGLVTITPAVQFTVIGKGILLVLIQIGGLGVIACMVAFFLIIKKKITMKERVVIQQTYSLDTLTGMVQFVIRILRGTFVVEGIGALLYSIRFIPEYGLVEGICYSVFHAVSAFCNAGIDILGSSSYMGYVKSPIVSFTTIFLIVIGGLGFPVWHDIYTNTKRVITQRQPARRLFMRLKLQTKIVLTMTAVLLITGFLGFFVLEYKNPETMGGLSFWQKLMASGFQSVTTRTAGFASVSQAGLTSGSKLLACILMFVGGSPAGTAGGVKTTTVAMLLLTGVGVLKGKRDTECFGRKIEPSVVRSGIAIILLTFLFWLSGVTLITVLEPGIDFLRIMYEVTSAMATVGLTADLTPELSRISQAVLMVLMYVGRIGPITLALVFAGRANSASQLRDLPEKRIMLG</sequence>
<feature type="transmembrane region" description="Helical" evidence="8">
    <location>
        <begin position="42"/>
        <end position="63"/>
    </location>
</feature>
<dbReference type="EMBL" id="QVIA01000013">
    <property type="protein sequence ID" value="RGC31286.1"/>
    <property type="molecule type" value="Genomic_DNA"/>
</dbReference>
<evidence type="ECO:0000256" key="1">
    <source>
        <dbReference type="ARBA" id="ARBA00004651"/>
    </source>
</evidence>
<evidence type="ECO:0000256" key="2">
    <source>
        <dbReference type="ARBA" id="ARBA00022448"/>
    </source>
</evidence>
<keyword evidence="7 8" id="KW-0472">Membrane</keyword>
<dbReference type="GeneID" id="93332312"/>
<evidence type="ECO:0000256" key="8">
    <source>
        <dbReference type="SAM" id="Phobius"/>
    </source>
</evidence>
<feature type="transmembrane region" description="Helical" evidence="8">
    <location>
        <begin position="361"/>
        <end position="382"/>
    </location>
</feature>